<gene>
    <name evidence="1" type="ORF">EVAR_99304_1</name>
</gene>
<evidence type="ECO:0000313" key="1">
    <source>
        <dbReference type="EMBL" id="GBP79782.1"/>
    </source>
</evidence>
<dbReference type="Proteomes" id="UP000299102">
    <property type="component" value="Unassembled WGS sequence"/>
</dbReference>
<reference evidence="1 2" key="1">
    <citation type="journal article" date="2019" name="Commun. Biol.">
        <title>The bagworm genome reveals a unique fibroin gene that provides high tensile strength.</title>
        <authorList>
            <person name="Kono N."/>
            <person name="Nakamura H."/>
            <person name="Ohtoshi R."/>
            <person name="Tomita M."/>
            <person name="Numata K."/>
            <person name="Arakawa K."/>
        </authorList>
    </citation>
    <scope>NUCLEOTIDE SEQUENCE [LARGE SCALE GENOMIC DNA]</scope>
</reference>
<keyword evidence="2" id="KW-1185">Reference proteome</keyword>
<comment type="caution">
    <text evidence="1">The sequence shown here is derived from an EMBL/GenBank/DDBJ whole genome shotgun (WGS) entry which is preliminary data.</text>
</comment>
<name>A0A4C1YXY5_EUMVA</name>
<dbReference type="EMBL" id="BGZK01001430">
    <property type="protein sequence ID" value="GBP79782.1"/>
    <property type="molecule type" value="Genomic_DNA"/>
</dbReference>
<dbReference type="AlphaFoldDB" id="A0A4C1YXY5"/>
<evidence type="ECO:0000313" key="2">
    <source>
        <dbReference type="Proteomes" id="UP000299102"/>
    </source>
</evidence>
<proteinExistence type="predicted"/>
<accession>A0A4C1YXY5</accession>
<organism evidence="1 2">
    <name type="scientific">Eumeta variegata</name>
    <name type="common">Bagworm moth</name>
    <name type="synonym">Eumeta japonica</name>
    <dbReference type="NCBI Taxonomy" id="151549"/>
    <lineage>
        <taxon>Eukaryota</taxon>
        <taxon>Metazoa</taxon>
        <taxon>Ecdysozoa</taxon>
        <taxon>Arthropoda</taxon>
        <taxon>Hexapoda</taxon>
        <taxon>Insecta</taxon>
        <taxon>Pterygota</taxon>
        <taxon>Neoptera</taxon>
        <taxon>Endopterygota</taxon>
        <taxon>Lepidoptera</taxon>
        <taxon>Glossata</taxon>
        <taxon>Ditrysia</taxon>
        <taxon>Tineoidea</taxon>
        <taxon>Psychidae</taxon>
        <taxon>Oiketicinae</taxon>
        <taxon>Eumeta</taxon>
    </lineage>
</organism>
<sequence>MFDHGLLRVTSEIRIRIRHLRTLRIFGAAYASISTEICDNSTTSVLWVVRLAQVAQATGCSTPSIACVNIPSTPRPLASVCTSAGSYFLNFFTVKRISCRNLVSEIELIPSPTPAQCGPDHNDLRHQCDNIVRDRWLNVLFEEHVNSLCPRLRQLGHTVKASMFHQSRPQLWSLSDPSLNIESGSGSAVNSHSLPPSVQLRLQMTRIIRPKTKRSLTLEVGVTRWRECGRELESEREGNSASLITLCAPLVYVLSVNMRRTTCILSFKRIENISKDDPGDAGTRGIYRYVRRIR</sequence>
<protein>
    <submittedName>
        <fullName evidence="1">Uncharacterized protein</fullName>
    </submittedName>
</protein>